<dbReference type="SUPFAM" id="SSF58087">
    <property type="entry name" value="Variant surface glycoprotein (N-terminal domain)"/>
    <property type="match status" value="1"/>
</dbReference>
<keyword evidence="5" id="KW-0325">Glycoprotein</keyword>
<dbReference type="InterPro" id="IPR001812">
    <property type="entry name" value="Trypano_VSG_A_N_dom"/>
</dbReference>
<protein>
    <submittedName>
        <fullName evidence="9">Variant surface glycoprotein 1400</fullName>
    </submittedName>
</protein>
<evidence type="ECO:0000256" key="6">
    <source>
        <dbReference type="ARBA" id="ARBA00023288"/>
    </source>
</evidence>
<evidence type="ECO:0000256" key="3">
    <source>
        <dbReference type="ARBA" id="ARBA00022622"/>
    </source>
</evidence>
<keyword evidence="2" id="KW-1003">Cell membrane</keyword>
<evidence type="ECO:0000256" key="1">
    <source>
        <dbReference type="ARBA" id="ARBA00004609"/>
    </source>
</evidence>
<name>M4T041_9TRYP</name>
<dbReference type="GO" id="GO:0098552">
    <property type="term" value="C:side of membrane"/>
    <property type="evidence" value="ECO:0007669"/>
    <property type="project" value="UniProtKB-KW"/>
</dbReference>
<dbReference type="Gene3D" id="1.10.470.10">
    <property type="entry name" value="Variant Surface Glycoprotein, subunit A, domain 2"/>
    <property type="match status" value="1"/>
</dbReference>
<evidence type="ECO:0000256" key="5">
    <source>
        <dbReference type="ARBA" id="ARBA00023180"/>
    </source>
</evidence>
<keyword evidence="7" id="KW-0732">Signal</keyword>
<organism evidence="9">
    <name type="scientific">Trypanosoma brucei</name>
    <dbReference type="NCBI Taxonomy" id="5691"/>
    <lineage>
        <taxon>Eukaryota</taxon>
        <taxon>Discoba</taxon>
        <taxon>Euglenozoa</taxon>
        <taxon>Kinetoplastea</taxon>
        <taxon>Metakinetoplastina</taxon>
        <taxon>Trypanosomatida</taxon>
        <taxon>Trypanosomatidae</taxon>
        <taxon>Trypanosoma</taxon>
    </lineage>
</organism>
<accession>M4T041</accession>
<evidence type="ECO:0000256" key="7">
    <source>
        <dbReference type="SAM" id="SignalP"/>
    </source>
</evidence>
<keyword evidence="3" id="KW-0336">GPI-anchor</keyword>
<dbReference type="Pfam" id="PF00913">
    <property type="entry name" value="Trypan_glycop"/>
    <property type="match status" value="1"/>
</dbReference>
<reference evidence="9" key="2">
    <citation type="journal article" date="2014" name="Mol. Biochem. Parasitol.">
        <title>Capturing the variant surface glycoprotein repertoire (the VSGnome) of Trypanosoma brucei Lister 427.</title>
        <authorList>
            <person name="Cross G.A."/>
            <person name="Kim H.S."/>
            <person name="Wickstead B."/>
        </authorList>
    </citation>
    <scope>NUCLEOTIDE SEQUENCE</scope>
    <source>
        <strain evidence="9">Lister 427</strain>
    </source>
</reference>
<feature type="signal peptide" evidence="7">
    <location>
        <begin position="1"/>
        <end position="23"/>
    </location>
</feature>
<keyword evidence="4" id="KW-0472">Membrane</keyword>
<sequence length="413" mass="43712">MLKNRNFVAIPVVTFAMILTTEAAQHNAFKWDELKPICNFAIFLKKLPAAVQHKAEQAKAAIQAAAEAEIQATMAAYAAAELNNSIVYAATASASHSCLTSALDNLANLYSSGIMASAKAAQTVGHVEELIGLLKTASAGGGTTAYCLNSGSADAPTTDTRINGDECTELEFDTTTAPMVFKGEHIDKSGFKTFKNQDVLTGQVTKCSLLEKIADGTPHASDTFQSDGPHNLVQGLLTVTAKSAASHAATFTKQDAIASDWVIQKPTDQLQKLYVAIAEAKKAIETQTNCGTDAKSVIKHVIGDGKTTGEIEKYLKAIYPAEKKDTATNDARTMIDKVAGTSDNQKTKIQEQIVSTGATKIQGTTAESKQLKDISGNDQLQTAFLVQRAELIEASSSAAKACQSQNTASTKIT</sequence>
<proteinExistence type="predicted"/>
<dbReference type="GO" id="GO:0042783">
    <property type="term" value="P:symbiont-mediated evasion of host immune response"/>
    <property type="evidence" value="ECO:0007669"/>
    <property type="project" value="InterPro"/>
</dbReference>
<comment type="subcellular location">
    <subcellularLocation>
        <location evidence="1">Cell membrane</location>
        <topology evidence="1">Lipid-anchor</topology>
        <topology evidence="1">GPI-anchor</topology>
    </subcellularLocation>
</comment>
<dbReference type="VEuPathDB" id="TriTrypDB:Tb427_000123200"/>
<evidence type="ECO:0000259" key="8">
    <source>
        <dbReference type="Pfam" id="PF00913"/>
    </source>
</evidence>
<evidence type="ECO:0000256" key="4">
    <source>
        <dbReference type="ARBA" id="ARBA00023136"/>
    </source>
</evidence>
<dbReference type="Gene3D" id="3.90.150.10">
    <property type="entry name" value="Variant Surface Glycoprotein, subunit A domain 1"/>
    <property type="match status" value="1"/>
</dbReference>
<dbReference type="VEuPathDB" id="TriTrypDB:Tb11.v5.0115"/>
<feature type="chain" id="PRO_5004057859" evidence="7">
    <location>
        <begin position="24"/>
        <end position="413"/>
    </location>
</feature>
<dbReference type="GO" id="GO:0005886">
    <property type="term" value="C:plasma membrane"/>
    <property type="evidence" value="ECO:0007669"/>
    <property type="project" value="UniProtKB-SubCell"/>
</dbReference>
<reference evidence="9" key="1">
    <citation type="submission" date="2013-02" db="EMBL/GenBank/DDBJ databases">
        <authorList>
            <person name="Cross G.A.M."/>
            <person name="Kim H.-S."/>
            <person name="Wickstead B."/>
        </authorList>
    </citation>
    <scope>NUCLEOTIDE SEQUENCE</scope>
    <source>
        <strain evidence="9">Lister 427</strain>
    </source>
</reference>
<feature type="domain" description="Trypanosome variant surface glycoprotein A-type N-terminal" evidence="8">
    <location>
        <begin position="12"/>
        <end position="383"/>
    </location>
</feature>
<dbReference type="AlphaFoldDB" id="M4T041"/>
<evidence type="ECO:0000313" key="9">
    <source>
        <dbReference type="EMBL" id="AGH60332.1"/>
    </source>
</evidence>
<dbReference type="EMBL" id="KC612901">
    <property type="protein sequence ID" value="AGH60332.1"/>
    <property type="molecule type" value="Genomic_DNA"/>
</dbReference>
<evidence type="ECO:0000256" key="2">
    <source>
        <dbReference type="ARBA" id="ARBA00022475"/>
    </source>
</evidence>
<keyword evidence="6" id="KW-0449">Lipoprotein</keyword>